<dbReference type="InterPro" id="IPR022291">
    <property type="entry name" value="Bacteriocin_synth_cyclodeHase"/>
</dbReference>
<reference evidence="1 4" key="2">
    <citation type="submission" date="2020-01" db="EMBL/GenBank/DDBJ databases">
        <authorList>
            <person name="Sanchez-Estrada R."/>
            <person name="Gonzalez-Y-Merchand J.A."/>
            <person name="Rivera-Gutierrez S."/>
        </authorList>
    </citation>
    <scope>NUCLEOTIDE SEQUENCE [LARGE SCALE GENOMIC DNA]</scope>
    <source>
        <strain evidence="1 4">CST 7247</strain>
    </source>
</reference>
<proteinExistence type="predicted"/>
<evidence type="ECO:0000313" key="4">
    <source>
        <dbReference type="Proteomes" id="UP000466523"/>
    </source>
</evidence>
<dbReference type="EMBL" id="LFOE01000005">
    <property type="protein sequence ID" value="OBY32640.1"/>
    <property type="molecule type" value="Genomic_DNA"/>
</dbReference>
<dbReference type="RefSeq" id="WP_065287462.1">
    <property type="nucleotide sequence ID" value="NZ_JAACYR010000020.1"/>
</dbReference>
<evidence type="ECO:0000313" key="3">
    <source>
        <dbReference type="Proteomes" id="UP000092668"/>
    </source>
</evidence>
<comment type="caution">
    <text evidence="2">The sequence shown here is derived from an EMBL/GenBank/DDBJ whole genome shotgun (WGS) entry which is preliminary data.</text>
</comment>
<dbReference type="PATRIC" id="fig|354243.3.peg.1236"/>
<evidence type="ECO:0000313" key="2">
    <source>
        <dbReference type="EMBL" id="OBY32640.1"/>
    </source>
</evidence>
<gene>
    <name evidence="2" type="ORF">ACT18_05900</name>
    <name evidence="1" type="ORF">GWR20_07740</name>
</gene>
<name>A0A1B8SIS0_9MYCO</name>
<accession>A0A1B8SIS0</accession>
<dbReference type="Proteomes" id="UP000092668">
    <property type="component" value="Unassembled WGS sequence"/>
</dbReference>
<dbReference type="STRING" id="354243.BST28_02610"/>
<reference evidence="2 3" key="1">
    <citation type="submission" date="2015-06" db="EMBL/GenBank/DDBJ databases">
        <title>Genome sequence of Mycobacterium kumamotonense strain Roo.</title>
        <authorList>
            <person name="Greninger A.L."/>
            <person name="Cunningham G."/>
            <person name="Miller S."/>
        </authorList>
    </citation>
    <scope>NUCLEOTIDE SEQUENCE [LARGE SCALE GENOMIC DNA]</scope>
    <source>
        <strain evidence="2 3">Roo</strain>
    </source>
</reference>
<dbReference type="Gene3D" id="3.40.50.720">
    <property type="entry name" value="NAD(P)-binding Rossmann-like Domain"/>
    <property type="match status" value="1"/>
</dbReference>
<dbReference type="AlphaFoldDB" id="A0A1B8SIS0"/>
<protein>
    <submittedName>
        <fullName evidence="2">Cyclodehydratase</fullName>
    </submittedName>
    <submittedName>
        <fullName evidence="1">TOMM leader peptide-binding protein</fullName>
    </submittedName>
</protein>
<dbReference type="NCBIfam" id="TIGR03882">
    <property type="entry name" value="cyclo_dehyd_2"/>
    <property type="match status" value="1"/>
</dbReference>
<dbReference type="EMBL" id="JAACYR010000020">
    <property type="protein sequence ID" value="NDJ89049.1"/>
    <property type="molecule type" value="Genomic_DNA"/>
</dbReference>
<dbReference type="Proteomes" id="UP000466523">
    <property type="component" value="Unassembled WGS sequence"/>
</dbReference>
<dbReference type="OrthoDB" id="4426339at2"/>
<organism evidence="2 3">
    <name type="scientific">Mycolicibacter kumamotonensis</name>
    <dbReference type="NCBI Taxonomy" id="354243"/>
    <lineage>
        <taxon>Bacteria</taxon>
        <taxon>Bacillati</taxon>
        <taxon>Actinomycetota</taxon>
        <taxon>Actinomycetes</taxon>
        <taxon>Mycobacteriales</taxon>
        <taxon>Mycobacteriaceae</taxon>
        <taxon>Mycolicibacter</taxon>
    </lineage>
</organism>
<sequence>MSRVDSEGPAYTLDPVRPVLLRPDGAVQVGWDPRRAVLVQPPRGLTTTGLAAVLRAMQSPTTAAELRIEAARHGPVDSAELDDLLAELLDARVVVRAGGPRRPRHAVSLRVHGRGPLSDLLVESLRCSGAVVRHSSHRHAEVSTAGTDLVVLTDYLVADPRLVRELHAERVPHLPVRVRDGTGVVGPLVLPGRTSCLGCADLHRRDRDASWPAVAAQLRDTVAHTDRATVLATVALALSQVEKVIAAVRGLAADRALAPPPTLNATLELDLATGAVLTRRWTRHPLCDC</sequence>
<keyword evidence="3" id="KW-1185">Reference proteome</keyword>
<evidence type="ECO:0000313" key="1">
    <source>
        <dbReference type="EMBL" id="NDJ89049.1"/>
    </source>
</evidence>